<keyword evidence="5 7" id="KW-0175">Coiled coil</keyword>
<evidence type="ECO:0000313" key="12">
    <source>
        <dbReference type="Proteomes" id="UP000541444"/>
    </source>
</evidence>
<feature type="compositionally biased region" description="Polar residues" evidence="8">
    <location>
        <begin position="1"/>
        <end position="22"/>
    </location>
</feature>
<name>A0A7J7LPI3_9MAGN</name>
<evidence type="ECO:0000256" key="4">
    <source>
        <dbReference type="ARBA" id="ARBA00022833"/>
    </source>
</evidence>
<organism evidence="11 12">
    <name type="scientific">Kingdonia uniflora</name>
    <dbReference type="NCBI Taxonomy" id="39325"/>
    <lineage>
        <taxon>Eukaryota</taxon>
        <taxon>Viridiplantae</taxon>
        <taxon>Streptophyta</taxon>
        <taxon>Embryophyta</taxon>
        <taxon>Tracheophyta</taxon>
        <taxon>Spermatophyta</taxon>
        <taxon>Magnoliopsida</taxon>
        <taxon>Ranunculales</taxon>
        <taxon>Circaeasteraceae</taxon>
        <taxon>Kingdonia</taxon>
    </lineage>
</organism>
<feature type="compositionally biased region" description="Polar residues" evidence="8">
    <location>
        <begin position="196"/>
        <end position="209"/>
    </location>
</feature>
<dbReference type="InterPro" id="IPR032535">
    <property type="entry name" value="Oberon_CC"/>
</dbReference>
<comment type="subcellular location">
    <subcellularLocation>
        <location evidence="1">Nucleus</location>
    </subcellularLocation>
</comment>
<dbReference type="GO" id="GO:0008270">
    <property type="term" value="F:zinc ion binding"/>
    <property type="evidence" value="ECO:0007669"/>
    <property type="project" value="UniProtKB-KW"/>
</dbReference>
<keyword evidence="12" id="KW-1185">Reference proteome</keyword>
<evidence type="ECO:0000259" key="9">
    <source>
        <dbReference type="Pfam" id="PF07227"/>
    </source>
</evidence>
<dbReference type="GO" id="GO:0010468">
    <property type="term" value="P:regulation of gene expression"/>
    <property type="evidence" value="ECO:0007669"/>
    <property type="project" value="TreeGrafter"/>
</dbReference>
<evidence type="ECO:0000256" key="1">
    <source>
        <dbReference type="ARBA" id="ARBA00004123"/>
    </source>
</evidence>
<dbReference type="EMBL" id="JACGCM010002114">
    <property type="protein sequence ID" value="KAF6144576.1"/>
    <property type="molecule type" value="Genomic_DNA"/>
</dbReference>
<dbReference type="Proteomes" id="UP000541444">
    <property type="component" value="Unassembled WGS sequence"/>
</dbReference>
<accession>A0A7J7LPI3</accession>
<sequence>MYTENNDCSNNFSNGVETNQNIDDPDRKIGFPEKGTYFLRESEMGHDGLCLKPSRNGNLGYQELTLSYLCDNNNNNQSKMEFGEKEMLYSGKNFLGSLENGRFCGSSSSNKGKEVVLDSGEGNEEEKWVERDFLQLNGVSNGGGTASGKRENEGEREQREKKPKLEGTLNLSLSLPDVSLSLKTDNHQPPVIYKPSRSNQSLAPSKTGSSDDFTAAYSYSHNPSCSLTRNNSTEYYEYSGSYRRETGEGTNGSVHSRFNFKPVGDGVVFGHPVSKDSFNSFYRTTTGSENQSFFPSELPARPNIDTKVERSDGGGGRGRKLTRPERILREVVSESVPIMAQIFEEISSETIESTKEYLEDLIGAMPEKKSEELVGLQNRLERRSDLTLETLSKCHKDQLSILVSIKTGLNYLMWKNQNRFPSAELVEIFLLLRCQNINCKSLLPVDDCDCKICSTKKGFCSACMCPVCLKFDCASNTCSWVGCDVCSHWCHAVCGIQKNLIKPGPSLRGPTGTKEMQFHCPGCGHASEMFGFVKDVFMCCAKDWGLETLIKELDCVRKVFRGSEDSKGKQLQNMAEEKLAKLQNMILSPSDACNAILQFFKCYINMNISWGTSDNVKLRSITNIIGIYASNLNFELLWLYHMKSANTNFHRDIYKTDGRPELSCTTSSSKDLVETTQINQRGVAAPAPSSTFLSPKSITYNTSSSNVTRDKNDVKFSLSDRTVEDELKFSMISNDGFDNLESMVRIKEAEARMFQNKADDARREAEGYRMMAHVRTEKLEEEYTSKLAKLCLKETEERRKKRLEELKVLENSHCDYYNMKIRMQAEIASLLERMEATKQQWV</sequence>
<dbReference type="CDD" id="cd15612">
    <property type="entry name" value="PHD_OBE1_like"/>
    <property type="match status" value="1"/>
</dbReference>
<feature type="compositionally biased region" description="Basic and acidic residues" evidence="8">
    <location>
        <begin position="148"/>
        <end position="165"/>
    </location>
</feature>
<dbReference type="GO" id="GO:0010492">
    <property type="term" value="P:maintenance of shoot apical meristem identity"/>
    <property type="evidence" value="ECO:0007669"/>
    <property type="project" value="TreeGrafter"/>
</dbReference>
<evidence type="ECO:0000256" key="3">
    <source>
        <dbReference type="ARBA" id="ARBA00022771"/>
    </source>
</evidence>
<keyword evidence="4" id="KW-0862">Zinc</keyword>
<feature type="coiled-coil region" evidence="7">
    <location>
        <begin position="792"/>
        <end position="840"/>
    </location>
</feature>
<protein>
    <recommendedName>
        <fullName evidence="13">Protein OBERON 3</fullName>
    </recommendedName>
</protein>
<dbReference type="PANTHER" id="PTHR21736">
    <property type="entry name" value="VERNALIZATION-INSENSITIVE PROTEIN 3"/>
    <property type="match status" value="1"/>
</dbReference>
<feature type="region of interest" description="Disordered" evidence="8">
    <location>
        <begin position="137"/>
        <end position="167"/>
    </location>
</feature>
<dbReference type="InterPro" id="IPR004082">
    <property type="entry name" value="OBERON"/>
</dbReference>
<dbReference type="PRINTS" id="PR01544">
    <property type="entry name" value="ARATH130DUF"/>
</dbReference>
<feature type="region of interest" description="Disordered" evidence="8">
    <location>
        <begin position="180"/>
        <end position="209"/>
    </location>
</feature>
<dbReference type="InterPro" id="IPR032881">
    <property type="entry name" value="Oberon-like_PHD"/>
</dbReference>
<gene>
    <name evidence="11" type="ORF">GIB67_006068</name>
</gene>
<dbReference type="GO" id="GO:0005634">
    <property type="term" value="C:nucleus"/>
    <property type="evidence" value="ECO:0007669"/>
    <property type="project" value="UniProtKB-SubCell"/>
</dbReference>
<feature type="region of interest" description="Disordered" evidence="8">
    <location>
        <begin position="289"/>
        <end position="320"/>
    </location>
</feature>
<evidence type="ECO:0000259" key="10">
    <source>
        <dbReference type="Pfam" id="PF16312"/>
    </source>
</evidence>
<dbReference type="OrthoDB" id="1905265at2759"/>
<keyword evidence="2" id="KW-0479">Metal-binding</keyword>
<reference evidence="11 12" key="1">
    <citation type="journal article" date="2020" name="IScience">
        <title>Genome Sequencing of the Endangered Kingdonia uniflora (Circaeasteraceae, Ranunculales) Reveals Potential Mechanisms of Evolutionary Specialization.</title>
        <authorList>
            <person name="Sun Y."/>
            <person name="Deng T."/>
            <person name="Zhang A."/>
            <person name="Moore M.J."/>
            <person name="Landis J.B."/>
            <person name="Lin N."/>
            <person name="Zhang H."/>
            <person name="Zhang X."/>
            <person name="Huang J."/>
            <person name="Zhang X."/>
            <person name="Sun H."/>
            <person name="Wang H."/>
        </authorList>
    </citation>
    <scope>NUCLEOTIDE SEQUENCE [LARGE SCALE GENOMIC DNA]</scope>
    <source>
        <strain evidence="11">TB1705</strain>
        <tissue evidence="11">Leaf</tissue>
    </source>
</reference>
<evidence type="ECO:0000256" key="7">
    <source>
        <dbReference type="SAM" id="Coils"/>
    </source>
</evidence>
<dbReference type="Pfam" id="PF16312">
    <property type="entry name" value="Oberon_cc"/>
    <property type="match status" value="1"/>
</dbReference>
<dbReference type="InterPro" id="IPR047578">
    <property type="entry name" value="OBE1-like_PHD"/>
</dbReference>
<dbReference type="AlphaFoldDB" id="A0A7J7LPI3"/>
<dbReference type="GO" id="GO:0010071">
    <property type="term" value="P:root meristem specification"/>
    <property type="evidence" value="ECO:0007669"/>
    <property type="project" value="TreeGrafter"/>
</dbReference>
<dbReference type="PANTHER" id="PTHR21736:SF38">
    <property type="entry name" value="PROTEIN OBERON 3"/>
    <property type="match status" value="1"/>
</dbReference>
<evidence type="ECO:0008006" key="13">
    <source>
        <dbReference type="Google" id="ProtNLM"/>
    </source>
</evidence>
<feature type="domain" description="Oberon-like PHD finger" evidence="9">
    <location>
        <begin position="434"/>
        <end position="558"/>
    </location>
</feature>
<evidence type="ECO:0000256" key="2">
    <source>
        <dbReference type="ARBA" id="ARBA00022723"/>
    </source>
</evidence>
<feature type="domain" description="Oberon coiled-coil region" evidence="10">
    <location>
        <begin position="710"/>
        <end position="831"/>
    </location>
</feature>
<evidence type="ECO:0000256" key="5">
    <source>
        <dbReference type="ARBA" id="ARBA00023054"/>
    </source>
</evidence>
<proteinExistence type="predicted"/>
<keyword evidence="6" id="KW-0539">Nucleus</keyword>
<keyword evidence="3" id="KW-0863">Zinc-finger</keyword>
<comment type="caution">
    <text evidence="11">The sequence shown here is derived from an EMBL/GenBank/DDBJ whole genome shotgun (WGS) entry which is preliminary data.</text>
</comment>
<dbReference type="Pfam" id="PF07227">
    <property type="entry name" value="PHD_Oberon"/>
    <property type="match status" value="1"/>
</dbReference>
<evidence type="ECO:0000256" key="8">
    <source>
        <dbReference type="SAM" id="MobiDB-lite"/>
    </source>
</evidence>
<dbReference type="GO" id="GO:0010078">
    <property type="term" value="P:maintenance of root meristem identity"/>
    <property type="evidence" value="ECO:0007669"/>
    <property type="project" value="TreeGrafter"/>
</dbReference>
<evidence type="ECO:0000256" key="6">
    <source>
        <dbReference type="ARBA" id="ARBA00023242"/>
    </source>
</evidence>
<evidence type="ECO:0000313" key="11">
    <source>
        <dbReference type="EMBL" id="KAF6144576.1"/>
    </source>
</evidence>
<feature type="region of interest" description="Disordered" evidence="8">
    <location>
        <begin position="1"/>
        <end position="27"/>
    </location>
</feature>